<dbReference type="KEGG" id="cfer:D4Z93_03750"/>
<dbReference type="SUPFAM" id="SSF53187">
    <property type="entry name" value="Zn-dependent exopeptidases"/>
    <property type="match status" value="1"/>
</dbReference>
<feature type="domain" description="Peptidase M20 dimerisation" evidence="11">
    <location>
        <begin position="171"/>
        <end position="275"/>
    </location>
</feature>
<protein>
    <submittedName>
        <fullName evidence="12">M20 family peptidase</fullName>
    </submittedName>
</protein>
<keyword evidence="13" id="KW-1185">Reference proteome</keyword>
<evidence type="ECO:0000256" key="9">
    <source>
        <dbReference type="ARBA" id="ARBA00023154"/>
    </source>
</evidence>
<evidence type="ECO:0000256" key="2">
    <source>
        <dbReference type="ARBA" id="ARBA00001947"/>
    </source>
</evidence>
<evidence type="ECO:0000259" key="11">
    <source>
        <dbReference type="Pfam" id="PF07687"/>
    </source>
</evidence>
<name>A0A386H1X0_9CLOT</name>
<dbReference type="InterPro" id="IPR002933">
    <property type="entry name" value="Peptidase_M20"/>
</dbReference>
<dbReference type="GO" id="GO:0016787">
    <property type="term" value="F:hydrolase activity"/>
    <property type="evidence" value="ECO:0007669"/>
    <property type="project" value="UniProtKB-KW"/>
</dbReference>
<dbReference type="SUPFAM" id="SSF55031">
    <property type="entry name" value="Bacterial exopeptidase dimerisation domain"/>
    <property type="match status" value="1"/>
</dbReference>
<evidence type="ECO:0000313" key="13">
    <source>
        <dbReference type="Proteomes" id="UP000266301"/>
    </source>
</evidence>
<dbReference type="PANTHER" id="PTHR43808">
    <property type="entry name" value="ACETYLORNITHINE DEACETYLASE"/>
    <property type="match status" value="1"/>
</dbReference>
<reference evidence="12 13" key="1">
    <citation type="journal article" date="2019" name="Int. J. Syst. Evol. Microbiol.">
        <title>Clostridium fermenticellae sp. nov., isolated from the mud in a fermentation cellar for the production of the Chinese liquor, baijiu.</title>
        <authorList>
            <person name="Xu P.X."/>
            <person name="Chai L.J."/>
            <person name="Qiu T."/>
            <person name="Zhang X.J."/>
            <person name="Lu Z.M."/>
            <person name="Xiao C."/>
            <person name="Wang S.T."/>
            <person name="Shen C.H."/>
            <person name="Shi J.S."/>
            <person name="Xu Z.H."/>
        </authorList>
    </citation>
    <scope>NUCLEOTIDE SEQUENCE [LARGE SCALE GENOMIC DNA]</scope>
    <source>
        <strain evidence="12 13">JN500901</strain>
    </source>
</reference>
<sequence>MQEYISFLKELIKIDSVNPPGNEEKVARVIADKLKKNSIECKMRSLDSNRAYLIARLKGKGHKKSLIYCGHMDTVPPGDISWKHQPFTAEEVNNCIYGRGASDMKSGLAALTIAMIEIAKSKVTLEGDLVLAATAGEEVDSLGARVMIEDGILNDAGAMIIGEPTNNKIVVAHKGALWIEIISYGKTAHGSMPDQGINAIDNMNIFINTLNNKFKFKYREDILLGIPTINLGTINGGVRTNVVPDMCSLKIDIRTVPGQKHQEILHDIEVLLKDIEQNSNAKFDLKVLNDLASVGTSKEDSLIKLALSAANELFNSEHDVNGVRYYTDASVFVPKLGNNLPVLFYGPGNETMAHKPDEYVEIDKYLDSIKFYRELAVRYLR</sequence>
<keyword evidence="4" id="KW-0028">Amino-acid biosynthesis</keyword>
<dbReference type="NCBIfam" id="NF006365">
    <property type="entry name" value="PRK08588.1"/>
    <property type="match status" value="1"/>
</dbReference>
<dbReference type="InterPro" id="IPR036264">
    <property type="entry name" value="Bact_exopeptidase_dim_dom"/>
</dbReference>
<evidence type="ECO:0000256" key="4">
    <source>
        <dbReference type="ARBA" id="ARBA00022605"/>
    </source>
</evidence>
<keyword evidence="5" id="KW-0479">Metal-binding</keyword>
<dbReference type="InterPro" id="IPR010182">
    <property type="entry name" value="ArgE/DapE"/>
</dbReference>
<accession>A0A386H1X0</accession>
<dbReference type="GO" id="GO:0019877">
    <property type="term" value="P:diaminopimelate biosynthetic process"/>
    <property type="evidence" value="ECO:0007669"/>
    <property type="project" value="UniProtKB-KW"/>
</dbReference>
<dbReference type="RefSeq" id="WP_119970509.1">
    <property type="nucleotide sequence ID" value="NZ_CP032416.1"/>
</dbReference>
<keyword evidence="8" id="KW-0220">Diaminopimelate biosynthesis</keyword>
<dbReference type="CDD" id="cd08659">
    <property type="entry name" value="M20_ArgE_DapE-like"/>
    <property type="match status" value="1"/>
</dbReference>
<evidence type="ECO:0000256" key="1">
    <source>
        <dbReference type="ARBA" id="ARBA00001941"/>
    </source>
</evidence>
<keyword evidence="6" id="KW-0378">Hydrolase</keyword>
<dbReference type="Gene3D" id="3.30.70.360">
    <property type="match status" value="1"/>
</dbReference>
<comment type="cofactor">
    <cofactor evidence="2">
        <name>Zn(2+)</name>
        <dbReference type="ChEBI" id="CHEBI:29105"/>
    </cofactor>
</comment>
<organism evidence="12 13">
    <name type="scientific">Clostridium fermenticellae</name>
    <dbReference type="NCBI Taxonomy" id="2068654"/>
    <lineage>
        <taxon>Bacteria</taxon>
        <taxon>Bacillati</taxon>
        <taxon>Bacillota</taxon>
        <taxon>Clostridia</taxon>
        <taxon>Eubacteriales</taxon>
        <taxon>Clostridiaceae</taxon>
        <taxon>Clostridium</taxon>
    </lineage>
</organism>
<keyword evidence="10" id="KW-0170">Cobalt</keyword>
<dbReference type="Pfam" id="PF07687">
    <property type="entry name" value="M20_dimer"/>
    <property type="match status" value="1"/>
</dbReference>
<dbReference type="Gene3D" id="3.40.630.10">
    <property type="entry name" value="Zn peptidases"/>
    <property type="match status" value="2"/>
</dbReference>
<dbReference type="OrthoDB" id="9792335at2"/>
<evidence type="ECO:0000313" key="12">
    <source>
        <dbReference type="EMBL" id="AYD39682.1"/>
    </source>
</evidence>
<evidence type="ECO:0000256" key="10">
    <source>
        <dbReference type="ARBA" id="ARBA00023285"/>
    </source>
</evidence>
<dbReference type="Proteomes" id="UP000266301">
    <property type="component" value="Chromosome"/>
</dbReference>
<dbReference type="InterPro" id="IPR011650">
    <property type="entry name" value="Peptidase_M20_dimer"/>
</dbReference>
<gene>
    <name evidence="12" type="ORF">D4Z93_03750</name>
</gene>
<dbReference type="GO" id="GO:0009085">
    <property type="term" value="P:lysine biosynthetic process"/>
    <property type="evidence" value="ECO:0007669"/>
    <property type="project" value="UniProtKB-KW"/>
</dbReference>
<evidence type="ECO:0000256" key="8">
    <source>
        <dbReference type="ARBA" id="ARBA00022915"/>
    </source>
</evidence>
<dbReference type="InterPro" id="IPR050072">
    <property type="entry name" value="Peptidase_M20A"/>
</dbReference>
<evidence type="ECO:0000256" key="7">
    <source>
        <dbReference type="ARBA" id="ARBA00022833"/>
    </source>
</evidence>
<evidence type="ECO:0000256" key="6">
    <source>
        <dbReference type="ARBA" id="ARBA00022801"/>
    </source>
</evidence>
<keyword evidence="9" id="KW-0457">Lysine biosynthesis</keyword>
<dbReference type="EMBL" id="CP032416">
    <property type="protein sequence ID" value="AYD39682.1"/>
    <property type="molecule type" value="Genomic_DNA"/>
</dbReference>
<evidence type="ECO:0000256" key="3">
    <source>
        <dbReference type="ARBA" id="ARBA00006247"/>
    </source>
</evidence>
<comment type="cofactor">
    <cofactor evidence="1">
        <name>Co(2+)</name>
        <dbReference type="ChEBI" id="CHEBI:48828"/>
    </cofactor>
</comment>
<comment type="similarity">
    <text evidence="3">Belongs to the peptidase M20A family.</text>
</comment>
<keyword evidence="7" id="KW-0862">Zinc</keyword>
<evidence type="ECO:0000256" key="5">
    <source>
        <dbReference type="ARBA" id="ARBA00022723"/>
    </source>
</evidence>
<proteinExistence type="inferred from homology"/>
<dbReference type="Pfam" id="PF01546">
    <property type="entry name" value="Peptidase_M20"/>
    <property type="match status" value="1"/>
</dbReference>
<dbReference type="AlphaFoldDB" id="A0A386H1X0"/>
<dbReference type="PANTHER" id="PTHR43808:SF8">
    <property type="entry name" value="PEPTIDASE M20 DIMERISATION DOMAIN-CONTAINING PROTEIN"/>
    <property type="match status" value="1"/>
</dbReference>
<dbReference type="NCBIfam" id="TIGR01910">
    <property type="entry name" value="DapE-ArgE"/>
    <property type="match status" value="1"/>
</dbReference>
<dbReference type="GO" id="GO:0046872">
    <property type="term" value="F:metal ion binding"/>
    <property type="evidence" value="ECO:0007669"/>
    <property type="project" value="UniProtKB-KW"/>
</dbReference>